<keyword evidence="3" id="KW-1185">Reference proteome</keyword>
<name>A0A8D2Q8Q8_VARKO</name>
<organism evidence="2 3">
    <name type="scientific">Varanus komodoensis</name>
    <name type="common">Komodo dragon</name>
    <dbReference type="NCBI Taxonomy" id="61221"/>
    <lineage>
        <taxon>Eukaryota</taxon>
        <taxon>Metazoa</taxon>
        <taxon>Chordata</taxon>
        <taxon>Craniata</taxon>
        <taxon>Vertebrata</taxon>
        <taxon>Euteleostomi</taxon>
        <taxon>Lepidosauria</taxon>
        <taxon>Squamata</taxon>
        <taxon>Bifurcata</taxon>
        <taxon>Unidentata</taxon>
        <taxon>Episquamata</taxon>
        <taxon>Toxicofera</taxon>
        <taxon>Anguimorpha</taxon>
        <taxon>Paleoanguimorpha</taxon>
        <taxon>Varanoidea</taxon>
        <taxon>Varanidae</taxon>
        <taxon>Varanus</taxon>
    </lineage>
</organism>
<dbReference type="AlphaFoldDB" id="A0A8D2Q8Q8"/>
<evidence type="ECO:0000256" key="1">
    <source>
        <dbReference type="SAM" id="MobiDB-lite"/>
    </source>
</evidence>
<reference evidence="2" key="1">
    <citation type="submission" date="2025-08" db="UniProtKB">
        <authorList>
            <consortium name="Ensembl"/>
        </authorList>
    </citation>
    <scope>IDENTIFICATION</scope>
</reference>
<accession>A0A8D2Q8Q8</accession>
<reference evidence="2" key="2">
    <citation type="submission" date="2025-09" db="UniProtKB">
        <authorList>
            <consortium name="Ensembl"/>
        </authorList>
    </citation>
    <scope>IDENTIFICATION</scope>
</reference>
<dbReference type="Ensembl" id="ENSVKKT00000028541.1">
    <property type="protein sequence ID" value="ENSVKKP00000027868.1"/>
    <property type="gene ID" value="ENSVKKG00000018067.1"/>
</dbReference>
<evidence type="ECO:0000313" key="2">
    <source>
        <dbReference type="Ensembl" id="ENSVKKP00000027868.1"/>
    </source>
</evidence>
<sequence length="107" mass="11992">METGKNVVPAENWAGVPSREDPVSFPSEPPLGGTMSMDPALVTAFVPSRLPPAVSRDIEQRLEETEDRGTARRRVLAFLPPRECTVLENMFLRKSWLEETVKKQANK</sequence>
<proteinExistence type="predicted"/>
<dbReference type="Proteomes" id="UP000694545">
    <property type="component" value="Unplaced"/>
</dbReference>
<feature type="region of interest" description="Disordered" evidence="1">
    <location>
        <begin position="1"/>
        <end position="36"/>
    </location>
</feature>
<protein>
    <submittedName>
        <fullName evidence="2">Uncharacterized protein</fullName>
    </submittedName>
</protein>
<evidence type="ECO:0000313" key="3">
    <source>
        <dbReference type="Proteomes" id="UP000694545"/>
    </source>
</evidence>